<feature type="transmembrane region" description="Helical" evidence="1">
    <location>
        <begin position="122"/>
        <end position="141"/>
    </location>
</feature>
<feature type="transmembrane region" description="Helical" evidence="1">
    <location>
        <begin position="162"/>
        <end position="183"/>
    </location>
</feature>
<dbReference type="PANTHER" id="PTHR40448">
    <property type="entry name" value="TWO-COMPONENT SENSOR HISTIDINE KINASE"/>
    <property type="match status" value="1"/>
</dbReference>
<gene>
    <name evidence="3" type="ORF">SAMN05446037_101367</name>
</gene>
<evidence type="ECO:0000313" key="3">
    <source>
        <dbReference type="EMBL" id="SNS57450.1"/>
    </source>
</evidence>
<keyword evidence="1" id="KW-0812">Transmembrane</keyword>
<evidence type="ECO:0000313" key="4">
    <source>
        <dbReference type="Proteomes" id="UP000198304"/>
    </source>
</evidence>
<feature type="transmembrane region" description="Helical" evidence="1">
    <location>
        <begin position="83"/>
        <end position="110"/>
    </location>
</feature>
<name>A0A239FKK4_9FIRM</name>
<keyword evidence="4" id="KW-1185">Reference proteome</keyword>
<sequence>MIDIDKLRSVIAIAVDALIYINVLRLFIKIPRNKYIKLYLLFFIFSTTIHNQMQYLYYLKAAIVFVVYGIINRFLLNVSFLKNVFLVFIFAVITLLGDVVGVFSLMATLGVTMMEIQNDTRLFFALKLLSFVTITLLLYIMKYILLYKTYGKEIQIRSKNMLLYMVTVFSMLFINLYTFLYHVGQMKVFISMIHIVLVVAYITISFNYTFLENDFYYQKILFKNQQEYLLVIENLLNGYRELKHGWKNYLTGFSGFIYAEEKDWDALVEYYESVVKTTKHLTNDSLSVLVRLKNHSLLGMFVEKINEAETQGIHVNINVIGEEIKLQEDYDFLMDLNFILGNFLDNAIRHAVFGDMPMLWITIDYREEYINFIIKNTFKDTDEGDNQRFDSGHGLRLVTEKIKKYPFMIHNTVIDEDIFIQELIMECKDIKSYRDFEAKKEAAL</sequence>
<dbReference type="SUPFAM" id="SSF55874">
    <property type="entry name" value="ATPase domain of HSP90 chaperone/DNA topoisomerase II/histidine kinase"/>
    <property type="match status" value="1"/>
</dbReference>
<dbReference type="InterPro" id="IPR032834">
    <property type="entry name" value="NatK-like_C"/>
</dbReference>
<evidence type="ECO:0000259" key="2">
    <source>
        <dbReference type="Pfam" id="PF14501"/>
    </source>
</evidence>
<proteinExistence type="predicted"/>
<accession>A0A239FKK4</accession>
<dbReference type="GO" id="GO:0042802">
    <property type="term" value="F:identical protein binding"/>
    <property type="evidence" value="ECO:0007669"/>
    <property type="project" value="TreeGrafter"/>
</dbReference>
<feature type="transmembrane region" description="Helical" evidence="1">
    <location>
        <begin position="6"/>
        <end position="28"/>
    </location>
</feature>
<reference evidence="3 4" key="1">
    <citation type="submission" date="2017-06" db="EMBL/GenBank/DDBJ databases">
        <authorList>
            <person name="Kim H.J."/>
            <person name="Triplett B.A."/>
        </authorList>
    </citation>
    <scope>NUCLEOTIDE SEQUENCE [LARGE SCALE GENOMIC DNA]</scope>
    <source>
        <strain evidence="3 4">SCA</strain>
    </source>
</reference>
<dbReference type="RefSeq" id="WP_089283508.1">
    <property type="nucleotide sequence ID" value="NZ_FZOJ01000013.1"/>
</dbReference>
<organism evidence="3 4">
    <name type="scientific">Anaerovirgula multivorans</name>
    <dbReference type="NCBI Taxonomy" id="312168"/>
    <lineage>
        <taxon>Bacteria</taxon>
        <taxon>Bacillati</taxon>
        <taxon>Bacillota</taxon>
        <taxon>Clostridia</taxon>
        <taxon>Peptostreptococcales</taxon>
        <taxon>Natronincolaceae</taxon>
        <taxon>Anaerovirgula</taxon>
    </lineage>
</organism>
<dbReference type="PANTHER" id="PTHR40448:SF1">
    <property type="entry name" value="TWO-COMPONENT SENSOR HISTIDINE KINASE"/>
    <property type="match status" value="1"/>
</dbReference>
<keyword evidence="3" id="KW-0808">Transferase</keyword>
<dbReference type="Pfam" id="PF14501">
    <property type="entry name" value="HATPase_c_5"/>
    <property type="match status" value="1"/>
</dbReference>
<dbReference type="InterPro" id="IPR036890">
    <property type="entry name" value="HATPase_C_sf"/>
</dbReference>
<feature type="domain" description="Sensor histidine kinase NatK-like C-terminal" evidence="2">
    <location>
        <begin position="334"/>
        <end position="424"/>
    </location>
</feature>
<dbReference type="Gene3D" id="3.30.565.10">
    <property type="entry name" value="Histidine kinase-like ATPase, C-terminal domain"/>
    <property type="match status" value="1"/>
</dbReference>
<protein>
    <submittedName>
        <fullName evidence="3">Two-component system, AgrA family, sensor histidine kinase AgrC</fullName>
    </submittedName>
</protein>
<feature type="transmembrane region" description="Helical" evidence="1">
    <location>
        <begin position="35"/>
        <end position="51"/>
    </location>
</feature>
<keyword evidence="1" id="KW-0472">Membrane</keyword>
<dbReference type="AlphaFoldDB" id="A0A239FKK4"/>
<dbReference type="EMBL" id="FZOJ01000013">
    <property type="protein sequence ID" value="SNS57450.1"/>
    <property type="molecule type" value="Genomic_DNA"/>
</dbReference>
<dbReference type="OrthoDB" id="1950075at2"/>
<dbReference type="GO" id="GO:0016301">
    <property type="term" value="F:kinase activity"/>
    <property type="evidence" value="ECO:0007669"/>
    <property type="project" value="UniProtKB-KW"/>
</dbReference>
<feature type="transmembrane region" description="Helical" evidence="1">
    <location>
        <begin position="57"/>
        <end position="76"/>
    </location>
</feature>
<keyword evidence="1" id="KW-1133">Transmembrane helix</keyword>
<keyword evidence="3" id="KW-0418">Kinase</keyword>
<feature type="transmembrane region" description="Helical" evidence="1">
    <location>
        <begin position="189"/>
        <end position="211"/>
    </location>
</feature>
<dbReference type="Proteomes" id="UP000198304">
    <property type="component" value="Unassembled WGS sequence"/>
</dbReference>
<evidence type="ECO:0000256" key="1">
    <source>
        <dbReference type="SAM" id="Phobius"/>
    </source>
</evidence>